<name>A0ABR0IZG8_9EURO</name>
<protein>
    <submittedName>
        <fullName evidence="2">Uncharacterized protein</fullName>
    </submittedName>
</protein>
<evidence type="ECO:0000313" key="3">
    <source>
        <dbReference type="Proteomes" id="UP001345691"/>
    </source>
</evidence>
<dbReference type="Proteomes" id="UP001345691">
    <property type="component" value="Unassembled WGS sequence"/>
</dbReference>
<feature type="region of interest" description="Disordered" evidence="1">
    <location>
        <begin position="64"/>
        <end position="87"/>
    </location>
</feature>
<sequence>MAPKAEGAQYSKLRRDEEAAAAKEARALVPQKYFDAVEAETDGRHNPTTKLLKGVMAYLNDMASGPSVQSTQQQSKSLTGPVAADAPKWLQDDPSLRALQQAMTRLIQCIQQRALEEGGLAEDVKQVIDLTNDALVDVIEEVDRRSA</sequence>
<evidence type="ECO:0000313" key="2">
    <source>
        <dbReference type="EMBL" id="KAK5052397.1"/>
    </source>
</evidence>
<keyword evidence="3" id="KW-1185">Reference proteome</keyword>
<proteinExistence type="predicted"/>
<organism evidence="2 3">
    <name type="scientific">Exophiala sideris</name>
    <dbReference type="NCBI Taxonomy" id="1016849"/>
    <lineage>
        <taxon>Eukaryota</taxon>
        <taxon>Fungi</taxon>
        <taxon>Dikarya</taxon>
        <taxon>Ascomycota</taxon>
        <taxon>Pezizomycotina</taxon>
        <taxon>Eurotiomycetes</taxon>
        <taxon>Chaetothyriomycetidae</taxon>
        <taxon>Chaetothyriales</taxon>
        <taxon>Herpotrichiellaceae</taxon>
        <taxon>Exophiala</taxon>
    </lineage>
</organism>
<comment type="caution">
    <text evidence="2">The sequence shown here is derived from an EMBL/GenBank/DDBJ whole genome shotgun (WGS) entry which is preliminary data.</text>
</comment>
<reference evidence="2 3" key="1">
    <citation type="submission" date="2023-08" db="EMBL/GenBank/DDBJ databases">
        <title>Black Yeasts Isolated from many extreme environments.</title>
        <authorList>
            <person name="Coleine C."/>
            <person name="Stajich J.E."/>
            <person name="Selbmann L."/>
        </authorList>
    </citation>
    <scope>NUCLEOTIDE SEQUENCE [LARGE SCALE GENOMIC DNA]</scope>
    <source>
        <strain evidence="2 3">CCFEE 6328</strain>
    </source>
</reference>
<evidence type="ECO:0000256" key="1">
    <source>
        <dbReference type="SAM" id="MobiDB-lite"/>
    </source>
</evidence>
<feature type="compositionally biased region" description="Polar residues" evidence="1">
    <location>
        <begin position="66"/>
        <end position="78"/>
    </location>
</feature>
<dbReference type="EMBL" id="JAVRRF010000029">
    <property type="protein sequence ID" value="KAK5052397.1"/>
    <property type="molecule type" value="Genomic_DNA"/>
</dbReference>
<accession>A0ABR0IZG8</accession>
<gene>
    <name evidence="2" type="ORF">LTR69_009735</name>
</gene>